<comment type="caution">
    <text evidence="1">The sequence shown here is derived from an EMBL/GenBank/DDBJ whole genome shotgun (WGS) entry which is preliminary data.</text>
</comment>
<organism evidence="1 2">
    <name type="scientific">Capnocytophaga gingivalis</name>
    <dbReference type="NCBI Taxonomy" id="1017"/>
    <lineage>
        <taxon>Bacteria</taxon>
        <taxon>Pseudomonadati</taxon>
        <taxon>Bacteroidota</taxon>
        <taxon>Flavobacteriia</taxon>
        <taxon>Flavobacteriales</taxon>
        <taxon>Flavobacteriaceae</taxon>
        <taxon>Capnocytophaga</taxon>
    </lineage>
</organism>
<gene>
    <name evidence="1" type="ORF">VJJ49_14030</name>
</gene>
<evidence type="ECO:0000313" key="2">
    <source>
        <dbReference type="Proteomes" id="UP001324270"/>
    </source>
</evidence>
<keyword evidence="2" id="KW-1185">Reference proteome</keyword>
<reference evidence="1 2" key="1">
    <citation type="submission" date="2023-12" db="EMBL/GenBank/DDBJ databases">
        <title>Genomic sequences of Capnocytophaga and Parvimonas strains.</title>
        <authorList>
            <person name="Watt R.M."/>
            <person name="Wang M."/>
            <person name="Yang T."/>
            <person name="Tong W.M."/>
        </authorList>
    </citation>
    <scope>NUCLEOTIDE SEQUENCE [LARGE SCALE GENOMIC DNA]</scope>
    <source>
        <strain evidence="1 2">CCUG 13156</strain>
    </source>
</reference>
<name>A0ABU5YGK1_9FLAO</name>
<dbReference type="Proteomes" id="UP001324270">
    <property type="component" value="Unassembled WGS sequence"/>
</dbReference>
<proteinExistence type="predicted"/>
<sequence>MIRTNKIAEANIILKKFLWLDIYMVDFNEEQIILFGTKDASFGKQVEIILKKVCYIDMPTMWELDSTSENPIVFTTQEEIKENYKNRFLDNHNGVGDLFTFSAEGVNKGIQYHIVAGGFELQLLSYDSYFPWEINE</sequence>
<dbReference type="RefSeq" id="WP_323980290.1">
    <property type="nucleotide sequence ID" value="NZ_JAYKBV010000032.1"/>
</dbReference>
<protein>
    <submittedName>
        <fullName evidence="1">Uncharacterized protein</fullName>
    </submittedName>
</protein>
<evidence type="ECO:0000313" key="1">
    <source>
        <dbReference type="EMBL" id="MEB3041798.1"/>
    </source>
</evidence>
<dbReference type="EMBL" id="JAYKBV010000032">
    <property type="protein sequence ID" value="MEB3041798.1"/>
    <property type="molecule type" value="Genomic_DNA"/>
</dbReference>
<accession>A0ABU5YGK1</accession>